<keyword evidence="2" id="KW-1185">Reference proteome</keyword>
<evidence type="ECO:0000313" key="1">
    <source>
        <dbReference type="EMBL" id="MFA1543318.1"/>
    </source>
</evidence>
<gene>
    <name evidence="1" type="ORF">SM611_30700</name>
</gene>
<accession>A0ABV4QJG5</accession>
<dbReference type="EMBL" id="JAXCEI010000018">
    <property type="protein sequence ID" value="MFA1543318.1"/>
    <property type="molecule type" value="Genomic_DNA"/>
</dbReference>
<evidence type="ECO:0000313" key="2">
    <source>
        <dbReference type="Proteomes" id="UP001569963"/>
    </source>
</evidence>
<proteinExistence type="predicted"/>
<reference evidence="1 2" key="1">
    <citation type="submission" date="2023-11" db="EMBL/GenBank/DDBJ databases">
        <title>Actinomadura monticuli sp. nov., isolated from volcanic ash.</title>
        <authorList>
            <person name="Lee S.D."/>
            <person name="Yang H."/>
            <person name="Kim I.S."/>
        </authorList>
    </citation>
    <scope>NUCLEOTIDE SEQUENCE [LARGE SCALE GENOMIC DNA]</scope>
    <source>
        <strain evidence="1 2">DLS-62</strain>
    </source>
</reference>
<organism evidence="1 2">
    <name type="scientific">Actinomadura monticuli</name>
    <dbReference type="NCBI Taxonomy" id="3097367"/>
    <lineage>
        <taxon>Bacteria</taxon>
        <taxon>Bacillati</taxon>
        <taxon>Actinomycetota</taxon>
        <taxon>Actinomycetes</taxon>
        <taxon>Streptosporangiales</taxon>
        <taxon>Thermomonosporaceae</taxon>
        <taxon>Actinomadura</taxon>
    </lineage>
</organism>
<sequence>MGENLTLPVPETLYGTYAVALAEPLADPAALAHEHVTRHTAPPLRDLVRGMLGSPMLTLDQRPAADFPPLPADLLAAYGAAAADLEAIAAAPFVVAVRAAYRPGRPPAHEWASRAVAGALGAATGSPVIDVFTPQVLTPARLLRSLPGPEGAPRLTDWMLLPHTSSADGFFVTTKGLARFGLPELQTENVPPDLVEPWGRLLNGLARRVLDLWLDALPAGEQPLTVDIPETVTVGLRDIAAAQGTDEPLRREVSVRLRLDPGPVLTAGAAPDRLDTLCAALFGGRTCR</sequence>
<protein>
    <submittedName>
        <fullName evidence="1">Uncharacterized protein</fullName>
    </submittedName>
</protein>
<dbReference type="RefSeq" id="WP_371953821.1">
    <property type="nucleotide sequence ID" value="NZ_JAXCEI010000018.1"/>
</dbReference>
<name>A0ABV4QJG5_9ACTN</name>
<dbReference type="Proteomes" id="UP001569963">
    <property type="component" value="Unassembled WGS sequence"/>
</dbReference>
<comment type="caution">
    <text evidence="1">The sequence shown here is derived from an EMBL/GenBank/DDBJ whole genome shotgun (WGS) entry which is preliminary data.</text>
</comment>